<proteinExistence type="predicted"/>
<protein>
    <submittedName>
        <fullName evidence="1">Uncharacterized protein</fullName>
    </submittedName>
</protein>
<evidence type="ECO:0000313" key="1">
    <source>
        <dbReference type="EMBL" id="JAD29510.1"/>
    </source>
</evidence>
<dbReference type="EMBL" id="GBRH01268385">
    <property type="protein sequence ID" value="JAD29510.1"/>
    <property type="molecule type" value="Transcribed_RNA"/>
</dbReference>
<reference evidence="1" key="1">
    <citation type="submission" date="2014-09" db="EMBL/GenBank/DDBJ databases">
        <authorList>
            <person name="Magalhaes I.L.F."/>
            <person name="Oliveira U."/>
            <person name="Santos F.R."/>
            <person name="Vidigal T.H.D.A."/>
            <person name="Brescovit A.D."/>
            <person name="Santos A.J."/>
        </authorList>
    </citation>
    <scope>NUCLEOTIDE SEQUENCE</scope>
    <source>
        <tissue evidence="1">Shoot tissue taken approximately 20 cm above the soil surface</tissue>
    </source>
</reference>
<accession>A0A0A8YYD5</accession>
<dbReference type="AlphaFoldDB" id="A0A0A8YYD5"/>
<organism evidence="1">
    <name type="scientific">Arundo donax</name>
    <name type="common">Giant reed</name>
    <name type="synonym">Donax arundinaceus</name>
    <dbReference type="NCBI Taxonomy" id="35708"/>
    <lineage>
        <taxon>Eukaryota</taxon>
        <taxon>Viridiplantae</taxon>
        <taxon>Streptophyta</taxon>
        <taxon>Embryophyta</taxon>
        <taxon>Tracheophyta</taxon>
        <taxon>Spermatophyta</taxon>
        <taxon>Magnoliopsida</taxon>
        <taxon>Liliopsida</taxon>
        <taxon>Poales</taxon>
        <taxon>Poaceae</taxon>
        <taxon>PACMAD clade</taxon>
        <taxon>Arundinoideae</taxon>
        <taxon>Arundineae</taxon>
        <taxon>Arundo</taxon>
    </lineage>
</organism>
<sequence length="22" mass="2732">MRSRFLHAIRINEELKEQDKFA</sequence>
<name>A0A0A8YYD5_ARUDO</name>
<reference evidence="1" key="2">
    <citation type="journal article" date="2015" name="Data Brief">
        <title>Shoot transcriptome of the giant reed, Arundo donax.</title>
        <authorList>
            <person name="Barrero R.A."/>
            <person name="Guerrero F.D."/>
            <person name="Moolhuijzen P."/>
            <person name="Goolsby J.A."/>
            <person name="Tidwell J."/>
            <person name="Bellgard S.E."/>
            <person name="Bellgard M.I."/>
        </authorList>
    </citation>
    <scope>NUCLEOTIDE SEQUENCE</scope>
    <source>
        <tissue evidence="1">Shoot tissue taken approximately 20 cm above the soil surface</tissue>
    </source>
</reference>